<accession>A0AB33GH56</accession>
<proteinExistence type="predicted"/>
<evidence type="ECO:0000256" key="1">
    <source>
        <dbReference type="SAM" id="Coils"/>
    </source>
</evidence>
<dbReference type="RefSeq" id="WP_228254304.1">
    <property type="nucleotide sequence ID" value="NZ_CP031217.1"/>
</dbReference>
<feature type="coiled-coil region" evidence="1">
    <location>
        <begin position="27"/>
        <end position="86"/>
    </location>
</feature>
<dbReference type="KEGG" id="hbv:ABIV_2379"/>
<sequence>MIRVVFLFLISFIVLNAQEERVTSAALIKQKIEVKELKKELNTFYNKKEKEYQERKKELLDLIKKVETEKKAIEKIRNENLQLLQDINGEVEAKTSKIYNKMKPKVAASIFNEMINNGKVEDVFDIILRLKENNVTSLMKFLSPKNAAILTLMLKEYRAKNQDEG</sequence>
<keyword evidence="1" id="KW-0175">Coiled coil</keyword>
<evidence type="ECO:0008006" key="4">
    <source>
        <dbReference type="Google" id="ProtNLM"/>
    </source>
</evidence>
<reference evidence="2 3" key="1">
    <citation type="submission" date="2018-07" db="EMBL/GenBank/DDBJ databases">
        <title>Complete genome of the Arcobacter bivalviorum type strain LMG 26154.</title>
        <authorList>
            <person name="Miller W.G."/>
            <person name="Yee E."/>
            <person name="Bono J.L."/>
        </authorList>
    </citation>
    <scope>NUCLEOTIDE SEQUENCE [LARGE SCALE GENOMIC DNA]</scope>
    <source>
        <strain evidence="2 3">LMG 26154</strain>
    </source>
</reference>
<organism evidence="2 3">
    <name type="scientific">Halarcobacter bivalviorum</name>
    <dbReference type="NCBI Taxonomy" id="663364"/>
    <lineage>
        <taxon>Bacteria</taxon>
        <taxon>Pseudomonadati</taxon>
        <taxon>Campylobacterota</taxon>
        <taxon>Epsilonproteobacteria</taxon>
        <taxon>Campylobacterales</taxon>
        <taxon>Arcobacteraceae</taxon>
        <taxon>Halarcobacter</taxon>
    </lineage>
</organism>
<evidence type="ECO:0000313" key="2">
    <source>
        <dbReference type="EMBL" id="AXH13353.1"/>
    </source>
</evidence>
<name>A0AB33GH56_9BACT</name>
<dbReference type="SUPFAM" id="SSF158791">
    <property type="entry name" value="MgtE N-terminal domain-like"/>
    <property type="match status" value="1"/>
</dbReference>
<dbReference type="EMBL" id="CP031217">
    <property type="protein sequence ID" value="AXH13353.1"/>
    <property type="molecule type" value="Genomic_DNA"/>
</dbReference>
<protein>
    <recommendedName>
        <fullName evidence="4">Motility protein chaperone MotE</fullName>
    </recommendedName>
</protein>
<evidence type="ECO:0000313" key="3">
    <source>
        <dbReference type="Proteomes" id="UP000253850"/>
    </source>
</evidence>
<gene>
    <name evidence="2" type="ORF">ABIV_2379</name>
</gene>
<dbReference type="AlphaFoldDB" id="A0AB33GH56"/>
<dbReference type="Proteomes" id="UP000253850">
    <property type="component" value="Chromosome"/>
</dbReference>